<keyword evidence="3" id="KW-1185">Reference proteome</keyword>
<protein>
    <submittedName>
        <fullName evidence="2">Uncharacterized protein</fullName>
    </submittedName>
</protein>
<accession>A0A2T0MHS1</accession>
<gene>
    <name evidence="2" type="ORF">CLV81_1131</name>
</gene>
<sequence>MKSKMRYLILGIVILSFASIIYGFNIKSEDEIRGNKFIGAGTVGLFLVAMPLFLIKESRGKKMKDYMLNQENIKKMQENEARNKRKP</sequence>
<reference evidence="2 3" key="1">
    <citation type="submission" date="2018-03" db="EMBL/GenBank/DDBJ databases">
        <title>Genomic Encyclopedia of Archaeal and Bacterial Type Strains, Phase II (KMG-II): from individual species to whole genera.</title>
        <authorList>
            <person name="Goeker M."/>
        </authorList>
    </citation>
    <scope>NUCLEOTIDE SEQUENCE [LARGE SCALE GENOMIC DNA]</scope>
    <source>
        <strain evidence="2 3">DSM 25027</strain>
    </source>
</reference>
<dbReference type="Proteomes" id="UP000237640">
    <property type="component" value="Unassembled WGS sequence"/>
</dbReference>
<keyword evidence="1" id="KW-0812">Transmembrane</keyword>
<evidence type="ECO:0000313" key="2">
    <source>
        <dbReference type="EMBL" id="PRX57130.1"/>
    </source>
</evidence>
<dbReference type="OrthoDB" id="1145018at2"/>
<comment type="caution">
    <text evidence="2">The sequence shown here is derived from an EMBL/GenBank/DDBJ whole genome shotgun (WGS) entry which is preliminary data.</text>
</comment>
<keyword evidence="1" id="KW-1133">Transmembrane helix</keyword>
<proteinExistence type="predicted"/>
<dbReference type="AlphaFoldDB" id="A0A2T0MHS1"/>
<name>A0A2T0MHS1_9FLAO</name>
<keyword evidence="1" id="KW-0472">Membrane</keyword>
<feature type="transmembrane region" description="Helical" evidence="1">
    <location>
        <begin position="37"/>
        <end position="55"/>
    </location>
</feature>
<feature type="transmembrane region" description="Helical" evidence="1">
    <location>
        <begin position="7"/>
        <end position="25"/>
    </location>
</feature>
<organism evidence="2 3">
    <name type="scientific">Flagellimonas meridianipacifica</name>
    <dbReference type="NCBI Taxonomy" id="1080225"/>
    <lineage>
        <taxon>Bacteria</taxon>
        <taxon>Pseudomonadati</taxon>
        <taxon>Bacteroidota</taxon>
        <taxon>Flavobacteriia</taxon>
        <taxon>Flavobacteriales</taxon>
        <taxon>Flavobacteriaceae</taxon>
        <taxon>Flagellimonas</taxon>
    </lineage>
</organism>
<evidence type="ECO:0000256" key="1">
    <source>
        <dbReference type="SAM" id="Phobius"/>
    </source>
</evidence>
<evidence type="ECO:0000313" key="3">
    <source>
        <dbReference type="Proteomes" id="UP000237640"/>
    </source>
</evidence>
<dbReference type="EMBL" id="PVYX01000001">
    <property type="protein sequence ID" value="PRX57130.1"/>
    <property type="molecule type" value="Genomic_DNA"/>
</dbReference>